<evidence type="ECO:0000256" key="1">
    <source>
        <dbReference type="ARBA" id="ARBA00004651"/>
    </source>
</evidence>
<feature type="transmembrane region" description="Helical" evidence="7">
    <location>
        <begin position="168"/>
        <end position="189"/>
    </location>
</feature>
<dbReference type="InterPro" id="IPR051788">
    <property type="entry name" value="MFS_Transporter"/>
</dbReference>
<feature type="transmembrane region" description="Helical" evidence="7">
    <location>
        <begin position="141"/>
        <end position="162"/>
    </location>
</feature>
<feature type="transmembrane region" description="Helical" evidence="7">
    <location>
        <begin position="83"/>
        <end position="101"/>
    </location>
</feature>
<comment type="caution">
    <text evidence="9">The sequence shown here is derived from an EMBL/GenBank/DDBJ whole genome shotgun (WGS) entry which is preliminary data.</text>
</comment>
<keyword evidence="5 7" id="KW-1133">Transmembrane helix</keyword>
<accession>A0ABS7FQQ0</accession>
<evidence type="ECO:0000259" key="8">
    <source>
        <dbReference type="PROSITE" id="PS50850"/>
    </source>
</evidence>
<feature type="transmembrane region" description="Helical" evidence="7">
    <location>
        <begin position="271"/>
        <end position="288"/>
    </location>
</feature>
<dbReference type="RefSeq" id="WP_220164262.1">
    <property type="nucleotide sequence ID" value="NZ_JAIBOA010000003.1"/>
</dbReference>
<dbReference type="PANTHER" id="PTHR23514">
    <property type="entry name" value="BYPASS OF STOP CODON PROTEIN 6"/>
    <property type="match status" value="1"/>
</dbReference>
<evidence type="ECO:0000256" key="4">
    <source>
        <dbReference type="ARBA" id="ARBA00022692"/>
    </source>
</evidence>
<dbReference type="InterPro" id="IPR036259">
    <property type="entry name" value="MFS_trans_sf"/>
</dbReference>
<feature type="transmembrane region" description="Helical" evidence="7">
    <location>
        <begin position="201"/>
        <end position="219"/>
    </location>
</feature>
<feature type="transmembrane region" description="Helical" evidence="7">
    <location>
        <begin position="294"/>
        <end position="315"/>
    </location>
</feature>
<keyword evidence="4 7" id="KW-0812">Transmembrane</keyword>
<evidence type="ECO:0000256" key="2">
    <source>
        <dbReference type="ARBA" id="ARBA00008335"/>
    </source>
</evidence>
<gene>
    <name evidence="9" type="ORF">K1Y72_06710</name>
</gene>
<dbReference type="Pfam" id="PF07690">
    <property type="entry name" value="MFS_1"/>
    <property type="match status" value="1"/>
</dbReference>
<dbReference type="SUPFAM" id="SSF103473">
    <property type="entry name" value="MFS general substrate transporter"/>
    <property type="match status" value="1"/>
</dbReference>
<evidence type="ECO:0000256" key="6">
    <source>
        <dbReference type="ARBA" id="ARBA00023136"/>
    </source>
</evidence>
<feature type="domain" description="Major facilitator superfamily (MFS) profile" evidence="8">
    <location>
        <begin position="13"/>
        <end position="377"/>
    </location>
</feature>
<sequence length="377" mass="37720">MNITDVRTPGTSLTRTAALGICLAFVTLGAVQAAYGPAVPALAARFGLSPATAGLALTVHFVGALIGDVLAPPLRRRLGNRPFLVASLGVLAAGAAGFAVAPAWPPALAGAFVGGLGFGLLNVGGNEVFIEHYGTTATGMLNLLHGTFGVGAVVAPLVIGALPVRLYGWAFAVWALLALAAIPLMAGAAGRPARGRGARVLLWWPLALFMAFFILHVGVESSAGGWETTHLTGLGRDPGTAAMLSSGFWLAMTASRFALGPLARHLTVPQIVFGGLALMGCGSLLAFAGDAAPLGYVVIGLGVGPLFPTGLVWLARKAPGGTAPVVAVALAGGLLTSVVGGAVGRWGYQAVPVALAAGTACCLALALLIATLDDRSS</sequence>
<name>A0ABS7FQQ0_9ACTN</name>
<feature type="transmembrane region" description="Helical" evidence="7">
    <location>
        <begin position="322"/>
        <end position="344"/>
    </location>
</feature>
<evidence type="ECO:0000256" key="5">
    <source>
        <dbReference type="ARBA" id="ARBA00022989"/>
    </source>
</evidence>
<feature type="transmembrane region" description="Helical" evidence="7">
    <location>
        <begin position="350"/>
        <end position="372"/>
    </location>
</feature>
<keyword evidence="10" id="KW-1185">Reference proteome</keyword>
<comment type="subcellular location">
    <subcellularLocation>
        <location evidence="1">Cell membrane</location>
        <topology evidence="1">Multi-pass membrane protein</topology>
    </subcellularLocation>
</comment>
<evidence type="ECO:0000256" key="7">
    <source>
        <dbReference type="SAM" id="Phobius"/>
    </source>
</evidence>
<feature type="transmembrane region" description="Helical" evidence="7">
    <location>
        <begin position="107"/>
        <end position="129"/>
    </location>
</feature>
<proteinExistence type="inferred from homology"/>
<feature type="transmembrane region" description="Helical" evidence="7">
    <location>
        <begin position="239"/>
        <end position="259"/>
    </location>
</feature>
<evidence type="ECO:0000313" key="9">
    <source>
        <dbReference type="EMBL" id="MBW8482049.1"/>
    </source>
</evidence>
<evidence type="ECO:0000313" key="10">
    <source>
        <dbReference type="Proteomes" id="UP000774570"/>
    </source>
</evidence>
<evidence type="ECO:0000256" key="3">
    <source>
        <dbReference type="ARBA" id="ARBA00022448"/>
    </source>
</evidence>
<dbReference type="PANTHER" id="PTHR23514:SF3">
    <property type="entry name" value="BYPASS OF STOP CODON PROTEIN 6"/>
    <property type="match status" value="1"/>
</dbReference>
<dbReference type="InterPro" id="IPR020846">
    <property type="entry name" value="MFS_dom"/>
</dbReference>
<keyword evidence="6 7" id="KW-0472">Membrane</keyword>
<protein>
    <submittedName>
        <fullName evidence="9">MFS transporter</fullName>
    </submittedName>
</protein>
<feature type="transmembrane region" description="Helical" evidence="7">
    <location>
        <begin position="49"/>
        <end position="71"/>
    </location>
</feature>
<dbReference type="EMBL" id="JAIBOA010000003">
    <property type="protein sequence ID" value="MBW8482049.1"/>
    <property type="molecule type" value="Genomic_DNA"/>
</dbReference>
<dbReference type="Proteomes" id="UP000774570">
    <property type="component" value="Unassembled WGS sequence"/>
</dbReference>
<organism evidence="9 10">
    <name type="scientific">Actinomadura parmotrematis</name>
    <dbReference type="NCBI Taxonomy" id="2864039"/>
    <lineage>
        <taxon>Bacteria</taxon>
        <taxon>Bacillati</taxon>
        <taxon>Actinomycetota</taxon>
        <taxon>Actinomycetes</taxon>
        <taxon>Streptosporangiales</taxon>
        <taxon>Thermomonosporaceae</taxon>
        <taxon>Actinomadura</taxon>
    </lineage>
</organism>
<keyword evidence="3" id="KW-0813">Transport</keyword>
<dbReference type="PROSITE" id="PS50850">
    <property type="entry name" value="MFS"/>
    <property type="match status" value="1"/>
</dbReference>
<dbReference type="InterPro" id="IPR011701">
    <property type="entry name" value="MFS"/>
</dbReference>
<comment type="similarity">
    <text evidence="2">Belongs to the major facilitator superfamily.</text>
</comment>
<dbReference type="Gene3D" id="1.20.1250.20">
    <property type="entry name" value="MFS general substrate transporter like domains"/>
    <property type="match status" value="1"/>
</dbReference>
<reference evidence="9 10" key="1">
    <citation type="submission" date="2021-07" db="EMBL/GenBank/DDBJ databases">
        <title>Actinomadura sp. PM05-2 isolated from lichen.</title>
        <authorList>
            <person name="Somphong A."/>
            <person name="Phongsopitanun W."/>
            <person name="Tanasupawat S."/>
            <person name="Peongsungnone V."/>
        </authorList>
    </citation>
    <scope>NUCLEOTIDE SEQUENCE [LARGE SCALE GENOMIC DNA]</scope>
    <source>
        <strain evidence="9 10">PM05-2</strain>
    </source>
</reference>